<proteinExistence type="inferred from homology"/>
<dbReference type="Pfam" id="PF00348">
    <property type="entry name" value="polyprenyl_synt"/>
    <property type="match status" value="1"/>
</dbReference>
<comment type="caution">
    <text evidence="7">The sequence shown here is derived from an EMBL/GenBank/DDBJ whole genome shotgun (WGS) entry which is preliminary data.</text>
</comment>
<dbReference type="PANTHER" id="PTHR11525">
    <property type="entry name" value="FARNESYL-PYROPHOSPHATE SYNTHETASE"/>
    <property type="match status" value="1"/>
</dbReference>
<keyword evidence="3" id="KW-0479">Metal-binding</keyword>
<protein>
    <recommendedName>
        <fullName evidence="5">Farnesyl pyrophosphate synthase</fullName>
    </recommendedName>
</protein>
<evidence type="ECO:0000256" key="6">
    <source>
        <dbReference type="RuleBase" id="RU004466"/>
    </source>
</evidence>
<sequence>MEECMEEAVDLIYQGDAALFPLTDYFKECIRYNVSEGKKIRGLLVMSTYETFCQLGFADGSRRHQAKMLAWAIEILQASFLVLDDLMDNSVLRRGKPSWYVKQQGEGLGLISINDGFHLYTCVQQLIINLYKEAPDKDRPTFHKLLQLFHDIAFRTCMGQGLDIVSSAQDRSRAGWIKEMTAEKNRMIMTWKTAMYTYYLPIAAGMILADVTDESMLERVKEVSIQLGTYFQIQDDFLDVFAERQLLGKEGTDIVEGKCSWVVCRAVSLATDEQLHSLEANYGVNDPTKVAKVKRLFEQLDIRGQYEQTETEMVQQIKDSLLRHFTSQLDEPIKKIFTTQLALLYKRSR</sequence>
<dbReference type="SFLD" id="SFLDS00005">
    <property type="entry name" value="Isoprenoid_Synthase_Type_I"/>
    <property type="match status" value="1"/>
</dbReference>
<evidence type="ECO:0000256" key="1">
    <source>
        <dbReference type="ARBA" id="ARBA00001946"/>
    </source>
</evidence>
<dbReference type="PROSITE" id="PS00723">
    <property type="entry name" value="POLYPRENYL_SYNTHASE_1"/>
    <property type="match status" value="1"/>
</dbReference>
<dbReference type="InterPro" id="IPR008949">
    <property type="entry name" value="Isoprenoid_synthase_dom_sf"/>
</dbReference>
<dbReference type="InterPro" id="IPR039702">
    <property type="entry name" value="FPS1-like"/>
</dbReference>
<accession>A0ABD2PPY7</accession>
<keyword evidence="8" id="KW-1185">Reference proteome</keyword>
<keyword evidence="2 6" id="KW-0808">Transferase</keyword>
<dbReference type="EMBL" id="JBJKFK010003788">
    <property type="protein sequence ID" value="KAL3309556.1"/>
    <property type="molecule type" value="Genomic_DNA"/>
</dbReference>
<dbReference type="GO" id="GO:0046872">
    <property type="term" value="F:metal ion binding"/>
    <property type="evidence" value="ECO:0007669"/>
    <property type="project" value="UniProtKB-KW"/>
</dbReference>
<dbReference type="CDD" id="cd00685">
    <property type="entry name" value="Trans_IPPS_HT"/>
    <property type="match status" value="1"/>
</dbReference>
<dbReference type="Gene3D" id="1.10.600.10">
    <property type="entry name" value="Farnesyl Diphosphate Synthase"/>
    <property type="match status" value="1"/>
</dbReference>
<dbReference type="GO" id="GO:0016740">
    <property type="term" value="F:transferase activity"/>
    <property type="evidence" value="ECO:0007669"/>
    <property type="project" value="UniProtKB-KW"/>
</dbReference>
<dbReference type="AlphaFoldDB" id="A0ABD2PPY7"/>
<evidence type="ECO:0000256" key="3">
    <source>
        <dbReference type="ARBA" id="ARBA00022723"/>
    </source>
</evidence>
<name>A0ABD2PPY7_9PLAT</name>
<reference evidence="7 8" key="1">
    <citation type="submission" date="2024-11" db="EMBL/GenBank/DDBJ databases">
        <title>Adaptive evolution of stress response genes in parasites aligns with host niche diversity.</title>
        <authorList>
            <person name="Hahn C."/>
            <person name="Resl P."/>
        </authorList>
    </citation>
    <scope>NUCLEOTIDE SEQUENCE [LARGE SCALE GENOMIC DNA]</scope>
    <source>
        <strain evidence="7">EGGRZ-B1_66</strain>
        <tissue evidence="7">Body</tissue>
    </source>
</reference>
<comment type="cofactor">
    <cofactor evidence="1">
        <name>Mg(2+)</name>
        <dbReference type="ChEBI" id="CHEBI:18420"/>
    </cofactor>
</comment>
<keyword evidence="4" id="KW-0460">Magnesium</keyword>
<dbReference type="SUPFAM" id="SSF48576">
    <property type="entry name" value="Terpenoid synthases"/>
    <property type="match status" value="1"/>
</dbReference>
<evidence type="ECO:0000256" key="2">
    <source>
        <dbReference type="ARBA" id="ARBA00022679"/>
    </source>
</evidence>
<evidence type="ECO:0000313" key="8">
    <source>
        <dbReference type="Proteomes" id="UP001626550"/>
    </source>
</evidence>
<evidence type="ECO:0000313" key="7">
    <source>
        <dbReference type="EMBL" id="KAL3309556.1"/>
    </source>
</evidence>
<dbReference type="PROSITE" id="PS00444">
    <property type="entry name" value="POLYPRENYL_SYNTHASE_2"/>
    <property type="match status" value="1"/>
</dbReference>
<gene>
    <name evidence="7" type="ORF">Ciccas_011898</name>
</gene>
<dbReference type="InterPro" id="IPR000092">
    <property type="entry name" value="Polyprenyl_synt"/>
</dbReference>
<comment type="similarity">
    <text evidence="6">Belongs to the FPP/GGPP synthase family.</text>
</comment>
<dbReference type="SFLD" id="SFLDG01017">
    <property type="entry name" value="Polyprenyl_Transferase_Like"/>
    <property type="match status" value="1"/>
</dbReference>
<organism evidence="7 8">
    <name type="scientific">Cichlidogyrus casuarinus</name>
    <dbReference type="NCBI Taxonomy" id="1844966"/>
    <lineage>
        <taxon>Eukaryota</taxon>
        <taxon>Metazoa</taxon>
        <taxon>Spiralia</taxon>
        <taxon>Lophotrochozoa</taxon>
        <taxon>Platyhelminthes</taxon>
        <taxon>Monogenea</taxon>
        <taxon>Monopisthocotylea</taxon>
        <taxon>Dactylogyridea</taxon>
        <taxon>Ancyrocephalidae</taxon>
        <taxon>Cichlidogyrus</taxon>
    </lineage>
</organism>
<dbReference type="PANTHER" id="PTHR11525:SF0">
    <property type="entry name" value="FARNESYL PYROPHOSPHATE SYNTHASE"/>
    <property type="match status" value="1"/>
</dbReference>
<evidence type="ECO:0000256" key="5">
    <source>
        <dbReference type="ARBA" id="ARBA00034546"/>
    </source>
</evidence>
<evidence type="ECO:0000256" key="4">
    <source>
        <dbReference type="ARBA" id="ARBA00022842"/>
    </source>
</evidence>
<dbReference type="InterPro" id="IPR033749">
    <property type="entry name" value="Polyprenyl_synt_CS"/>
</dbReference>
<dbReference type="Proteomes" id="UP001626550">
    <property type="component" value="Unassembled WGS sequence"/>
</dbReference>